<dbReference type="OrthoDB" id="10415088at2759"/>
<name>A0A0R3UPM0_MESCO</name>
<reference evidence="2 3" key="1">
    <citation type="submission" date="2018-10" db="EMBL/GenBank/DDBJ databases">
        <authorList>
            <consortium name="Pathogen Informatics"/>
        </authorList>
    </citation>
    <scope>NUCLEOTIDE SEQUENCE [LARGE SCALE GENOMIC DNA]</scope>
</reference>
<proteinExistence type="predicted"/>
<accession>A0A0R3UPM0</accession>
<keyword evidence="1" id="KW-0732">Signal</keyword>
<dbReference type="Proteomes" id="UP000267029">
    <property type="component" value="Unassembled WGS sequence"/>
</dbReference>
<organism evidence="2 3">
    <name type="scientific">Mesocestoides corti</name>
    <name type="common">Flatworm</name>
    <dbReference type="NCBI Taxonomy" id="53468"/>
    <lineage>
        <taxon>Eukaryota</taxon>
        <taxon>Metazoa</taxon>
        <taxon>Spiralia</taxon>
        <taxon>Lophotrochozoa</taxon>
        <taxon>Platyhelminthes</taxon>
        <taxon>Cestoda</taxon>
        <taxon>Eucestoda</taxon>
        <taxon>Cyclophyllidea</taxon>
        <taxon>Mesocestoididae</taxon>
        <taxon>Mesocestoides</taxon>
    </lineage>
</organism>
<evidence type="ECO:0000313" key="2">
    <source>
        <dbReference type="EMBL" id="VDD83796.1"/>
    </source>
</evidence>
<protein>
    <submittedName>
        <fullName evidence="2">Uncharacterized protein</fullName>
    </submittedName>
</protein>
<gene>
    <name evidence="2" type="ORF">MCOS_LOCUS9799</name>
</gene>
<dbReference type="EMBL" id="UXSR01005843">
    <property type="protein sequence ID" value="VDD83796.1"/>
    <property type="molecule type" value="Genomic_DNA"/>
</dbReference>
<feature type="signal peptide" evidence="1">
    <location>
        <begin position="1"/>
        <end position="18"/>
    </location>
</feature>
<evidence type="ECO:0000256" key="1">
    <source>
        <dbReference type="SAM" id="SignalP"/>
    </source>
</evidence>
<evidence type="ECO:0000313" key="3">
    <source>
        <dbReference type="Proteomes" id="UP000267029"/>
    </source>
</evidence>
<dbReference type="AlphaFoldDB" id="A0A0R3UPM0"/>
<feature type="chain" id="PRO_5030017587" evidence="1">
    <location>
        <begin position="19"/>
        <end position="153"/>
    </location>
</feature>
<keyword evidence="3" id="KW-1185">Reference proteome</keyword>
<sequence>MRVYTIILLAVLSSETRGHERVGHFACLHLGLRKKDYVRSIKDYIKMLGEETSKFLSEDELGISMLETWKTAIELMDKVLLAAVASADPRERTGPQRGIVEIIKHAQNYLRNTPDGQKVTTALGNLQDGMLQAYKATRTLLAVYIKGLLAENE</sequence>